<dbReference type="AlphaFoldDB" id="A0A9W6F8N1"/>
<reference evidence="10 11" key="1">
    <citation type="journal article" date="2023" name="Commun. Biol.">
        <title>Reorganization of the ancestral sex-determining regions during the evolution of trioecy in Pleodorina starrii.</title>
        <authorList>
            <person name="Takahashi K."/>
            <person name="Suzuki S."/>
            <person name="Kawai-Toyooka H."/>
            <person name="Yamamoto K."/>
            <person name="Hamaji T."/>
            <person name="Ootsuki R."/>
            <person name="Yamaguchi H."/>
            <person name="Kawachi M."/>
            <person name="Higashiyama T."/>
            <person name="Nozaki H."/>
        </authorList>
    </citation>
    <scope>NUCLEOTIDE SEQUENCE [LARGE SCALE GENOMIC DNA]</scope>
    <source>
        <strain evidence="10 11">NIES-4479</strain>
    </source>
</reference>
<sequence>MAAGPGVTGIEGWRVALLLVGFIVVTLSFEGVIDHVEKRLKKRKGLLTAFRALKNELLYLGFLSLLLSVTQEYLAMICIPQTAGSSYYKYKLNYDLKDHCAEGKEPLWPVSVQHETHYFIFAVAVTHILYCALTIALTLHKVGTWRPWEEEALAESKSGSGDVKVMQETVSRSLIRSMCTSALAAMSRQRSALDLAARVQALATSLAAQFRVSVSQPMYHNVRLMFIEKMGLTYDFDFHALVTNGMENQLAHVVHASWPLWMIAVVFLVLPTPSYVTFWSYGVVMLLMLVVGAKLVSVTALLGMQPDSPSPSLAPAPLPPPPELLLEPSDANAAAAVASTPAGVSTATGAAAGTPTLLPSPSLMLGIAPPRWGPPPPAAAAAAAAPPPLPGLPPARSAPKKKKSKHPPPVRLPPPPPPPPLAALLTDIRPLSPVLHIAAGAGGGAAAAAAVTATPVSPYSPPTSTLPSPLPTTVKPQSVSGDVAILVLGPGSEEPAAAAAAAADAVPAAAAATDARPSADSGRAALAASVRPHSAARPASATRPGSGAAAVPLSLLLPSPGAGAGAAAGSSAAALAVRPGSRGLNAVAAAASWANATARRNASRPSAGLMLCGVATSRATTALEQMEEALAIAATAVEMSAAQQPEQSTSPSSSSAAAATAASGGALGLLASSSSDRRPSTPSTVTGFLASLRQSRAAARAAADNSRHLVDGARSTDAVDGAQANSPRHLPQPGSRLAATLTRMAGAQLMSPTAAAAASGCCCCCRQQQQQQPPQPAGAARPPLTPPPPPPPPQVPRPPPPPPPTRRRRK</sequence>
<feature type="region of interest" description="Disordered" evidence="8">
    <location>
        <begin position="455"/>
        <end position="475"/>
    </location>
</feature>
<feature type="region of interest" description="Disordered" evidence="8">
    <location>
        <begin position="766"/>
        <end position="810"/>
    </location>
</feature>
<evidence type="ECO:0000256" key="6">
    <source>
        <dbReference type="ARBA" id="ARBA00023136"/>
    </source>
</evidence>
<keyword evidence="5 9" id="KW-1133">Transmembrane helix</keyword>
<feature type="compositionally biased region" description="Basic residues" evidence="8">
    <location>
        <begin position="398"/>
        <end position="408"/>
    </location>
</feature>
<feature type="compositionally biased region" description="Pro residues" evidence="8">
    <location>
        <begin position="783"/>
        <end position="804"/>
    </location>
</feature>
<name>A0A9W6F8N1_9CHLO</name>
<evidence type="ECO:0000256" key="3">
    <source>
        <dbReference type="ARBA" id="ARBA00022692"/>
    </source>
</evidence>
<dbReference type="GO" id="GO:0016020">
    <property type="term" value="C:membrane"/>
    <property type="evidence" value="ECO:0007669"/>
    <property type="project" value="UniProtKB-SubCell"/>
</dbReference>
<dbReference type="PANTHER" id="PTHR31942:SF127">
    <property type="entry name" value="ION TRANSPORT DOMAIN-CONTAINING PROTEIN"/>
    <property type="match status" value="1"/>
</dbReference>
<evidence type="ECO:0000256" key="4">
    <source>
        <dbReference type="ARBA" id="ARBA00022821"/>
    </source>
</evidence>
<dbReference type="InterPro" id="IPR004326">
    <property type="entry name" value="Mlo"/>
</dbReference>
<dbReference type="GO" id="GO:0006952">
    <property type="term" value="P:defense response"/>
    <property type="evidence" value="ECO:0007669"/>
    <property type="project" value="UniProtKB-KW"/>
</dbReference>
<dbReference type="PRINTS" id="PR01217">
    <property type="entry name" value="PRICHEXTENSN"/>
</dbReference>
<feature type="region of interest" description="Disordered" evidence="8">
    <location>
        <begin position="699"/>
        <end position="734"/>
    </location>
</feature>
<evidence type="ECO:0008006" key="12">
    <source>
        <dbReference type="Google" id="ProtNLM"/>
    </source>
</evidence>
<evidence type="ECO:0000256" key="5">
    <source>
        <dbReference type="ARBA" id="ARBA00022989"/>
    </source>
</evidence>
<accession>A0A9W6F8N1</accession>
<evidence type="ECO:0000313" key="10">
    <source>
        <dbReference type="EMBL" id="GLC60522.1"/>
    </source>
</evidence>
<feature type="transmembrane region" description="Helical" evidence="9">
    <location>
        <begin position="57"/>
        <end position="83"/>
    </location>
</feature>
<feature type="region of interest" description="Disordered" evidence="8">
    <location>
        <begin position="375"/>
        <end position="423"/>
    </location>
</feature>
<dbReference type="Pfam" id="PF03094">
    <property type="entry name" value="Mlo"/>
    <property type="match status" value="2"/>
</dbReference>
<evidence type="ECO:0000256" key="8">
    <source>
        <dbReference type="SAM" id="MobiDB-lite"/>
    </source>
</evidence>
<protein>
    <recommendedName>
        <fullName evidence="12">MLO-like protein</fullName>
    </recommendedName>
</protein>
<proteinExistence type="inferred from homology"/>
<evidence type="ECO:0000256" key="1">
    <source>
        <dbReference type="ARBA" id="ARBA00004141"/>
    </source>
</evidence>
<keyword evidence="11" id="KW-1185">Reference proteome</keyword>
<feature type="transmembrane region" description="Helical" evidence="9">
    <location>
        <begin position="253"/>
        <end position="272"/>
    </location>
</feature>
<feature type="compositionally biased region" description="Low complexity" evidence="8">
    <location>
        <begin position="767"/>
        <end position="782"/>
    </location>
</feature>
<comment type="subcellular location">
    <subcellularLocation>
        <location evidence="1">Membrane</location>
        <topology evidence="1">Multi-pass membrane protein</topology>
    </subcellularLocation>
</comment>
<comment type="caution">
    <text evidence="10">The sequence shown here is derived from an EMBL/GenBank/DDBJ whole genome shotgun (WGS) entry which is preliminary data.</text>
</comment>
<feature type="transmembrane region" description="Helical" evidence="9">
    <location>
        <begin position="15"/>
        <end position="36"/>
    </location>
</feature>
<feature type="compositionally biased region" description="Pro residues" evidence="8">
    <location>
        <begin position="409"/>
        <end position="421"/>
    </location>
</feature>
<feature type="compositionally biased region" description="Low complexity" evidence="8">
    <location>
        <begin position="455"/>
        <end position="474"/>
    </location>
</feature>
<keyword evidence="7" id="KW-0568">Pathogenesis-related protein</keyword>
<dbReference type="PANTHER" id="PTHR31942">
    <property type="entry name" value="MLO-LIKE PROTEIN 1"/>
    <property type="match status" value="1"/>
</dbReference>
<organism evidence="10 11">
    <name type="scientific">Pleodorina starrii</name>
    <dbReference type="NCBI Taxonomy" id="330485"/>
    <lineage>
        <taxon>Eukaryota</taxon>
        <taxon>Viridiplantae</taxon>
        <taxon>Chlorophyta</taxon>
        <taxon>core chlorophytes</taxon>
        <taxon>Chlorophyceae</taxon>
        <taxon>CS clade</taxon>
        <taxon>Chlamydomonadales</taxon>
        <taxon>Volvocaceae</taxon>
        <taxon>Pleodorina</taxon>
    </lineage>
</organism>
<evidence type="ECO:0000256" key="7">
    <source>
        <dbReference type="ARBA" id="ARBA00023265"/>
    </source>
</evidence>
<keyword evidence="4" id="KW-0611">Plant defense</keyword>
<keyword evidence="6 9" id="KW-0472">Membrane</keyword>
<evidence type="ECO:0000313" key="11">
    <source>
        <dbReference type="Proteomes" id="UP001165080"/>
    </source>
</evidence>
<dbReference type="EMBL" id="BRXU01000035">
    <property type="protein sequence ID" value="GLC60522.1"/>
    <property type="molecule type" value="Genomic_DNA"/>
</dbReference>
<comment type="similarity">
    <text evidence="2">Belongs to the MLO family.</text>
</comment>
<feature type="region of interest" description="Disordered" evidence="8">
    <location>
        <begin position="522"/>
        <end position="547"/>
    </location>
</feature>
<evidence type="ECO:0000256" key="9">
    <source>
        <dbReference type="SAM" id="Phobius"/>
    </source>
</evidence>
<evidence type="ECO:0000256" key="2">
    <source>
        <dbReference type="ARBA" id="ARBA00006574"/>
    </source>
</evidence>
<feature type="transmembrane region" description="Helical" evidence="9">
    <location>
        <begin position="118"/>
        <end position="139"/>
    </location>
</feature>
<gene>
    <name evidence="10" type="primary">PLESTB002461</name>
    <name evidence="10" type="ORF">PLESTB_001622900</name>
</gene>
<dbReference type="Proteomes" id="UP001165080">
    <property type="component" value="Unassembled WGS sequence"/>
</dbReference>
<keyword evidence="3 9" id="KW-0812">Transmembrane</keyword>